<feature type="domain" description="Aminoglycoside phosphotransferase" evidence="1">
    <location>
        <begin position="26"/>
        <end position="246"/>
    </location>
</feature>
<dbReference type="SUPFAM" id="SSF56112">
    <property type="entry name" value="Protein kinase-like (PK-like)"/>
    <property type="match status" value="1"/>
</dbReference>
<dbReference type="PANTHER" id="PTHR21310">
    <property type="entry name" value="AMINOGLYCOSIDE PHOSPHOTRANSFERASE-RELATED-RELATED"/>
    <property type="match status" value="1"/>
</dbReference>
<evidence type="ECO:0000259" key="1">
    <source>
        <dbReference type="Pfam" id="PF01636"/>
    </source>
</evidence>
<dbReference type="AlphaFoldDB" id="A0A9W6KSB8"/>
<gene>
    <name evidence="2" type="ORF">GCM10017581_084780</name>
</gene>
<dbReference type="CDD" id="cd05155">
    <property type="entry name" value="APH_ChoK_like_1"/>
    <property type="match status" value="1"/>
</dbReference>
<evidence type="ECO:0000313" key="2">
    <source>
        <dbReference type="EMBL" id="GLL06728.1"/>
    </source>
</evidence>
<dbReference type="InterPro" id="IPR011009">
    <property type="entry name" value="Kinase-like_dom_sf"/>
</dbReference>
<organism evidence="2 3">
    <name type="scientific">Dactylosporangium matsuzakiense</name>
    <dbReference type="NCBI Taxonomy" id="53360"/>
    <lineage>
        <taxon>Bacteria</taxon>
        <taxon>Bacillati</taxon>
        <taxon>Actinomycetota</taxon>
        <taxon>Actinomycetes</taxon>
        <taxon>Micromonosporales</taxon>
        <taxon>Micromonosporaceae</taxon>
        <taxon>Dactylosporangium</taxon>
    </lineage>
</organism>
<dbReference type="PANTHER" id="PTHR21310:SF42">
    <property type="entry name" value="BIFUNCTIONAL AAC_APH"/>
    <property type="match status" value="1"/>
</dbReference>
<reference evidence="2" key="2">
    <citation type="submission" date="2023-01" db="EMBL/GenBank/DDBJ databases">
        <authorList>
            <person name="Sun Q."/>
            <person name="Evtushenko L."/>
        </authorList>
    </citation>
    <scope>NUCLEOTIDE SEQUENCE</scope>
    <source>
        <strain evidence="2">VKM Ac-1321</strain>
    </source>
</reference>
<keyword evidence="3" id="KW-1185">Reference proteome</keyword>
<evidence type="ECO:0000313" key="3">
    <source>
        <dbReference type="Proteomes" id="UP001143480"/>
    </source>
</evidence>
<name>A0A9W6KSB8_9ACTN</name>
<dbReference type="EMBL" id="BSFP01000076">
    <property type="protein sequence ID" value="GLL06728.1"/>
    <property type="molecule type" value="Genomic_DNA"/>
</dbReference>
<protein>
    <submittedName>
        <fullName evidence="2">Phosphotransferase</fullName>
    </submittedName>
</protein>
<dbReference type="RefSeq" id="WP_261959270.1">
    <property type="nucleotide sequence ID" value="NZ_BAAAXA010000001.1"/>
</dbReference>
<dbReference type="Gene3D" id="3.90.1200.10">
    <property type="match status" value="1"/>
</dbReference>
<reference evidence="2" key="1">
    <citation type="journal article" date="2014" name="Int. J. Syst. Evol. Microbiol.">
        <title>Complete genome sequence of Corynebacterium casei LMG S-19264T (=DSM 44701T), isolated from a smear-ripened cheese.</title>
        <authorList>
            <consortium name="US DOE Joint Genome Institute (JGI-PGF)"/>
            <person name="Walter F."/>
            <person name="Albersmeier A."/>
            <person name="Kalinowski J."/>
            <person name="Ruckert C."/>
        </authorList>
    </citation>
    <scope>NUCLEOTIDE SEQUENCE</scope>
    <source>
        <strain evidence="2">VKM Ac-1321</strain>
    </source>
</reference>
<dbReference type="Pfam" id="PF01636">
    <property type="entry name" value="APH"/>
    <property type="match status" value="1"/>
</dbReference>
<accession>A0A9W6KSB8</accession>
<dbReference type="InterPro" id="IPR051678">
    <property type="entry name" value="AGP_Transferase"/>
</dbReference>
<proteinExistence type="predicted"/>
<dbReference type="Gene3D" id="3.30.200.20">
    <property type="entry name" value="Phosphorylase Kinase, domain 1"/>
    <property type="match status" value="1"/>
</dbReference>
<comment type="caution">
    <text evidence="2">The sequence shown here is derived from an EMBL/GenBank/DDBJ whole genome shotgun (WGS) entry which is preliminary data.</text>
</comment>
<dbReference type="InterPro" id="IPR002575">
    <property type="entry name" value="Aminoglycoside_PTrfase"/>
</dbReference>
<sequence length="280" mass="30282">MVAVDLVRALVATQFPQWAGWPVSRFASSGTDNTIFRLGQDLGVRMPLGENGVGQLELERRWLPALAAHLPAAVPDQVAVGAPGLGYPHPWAVYRWLDGANPDRLDDLAADLADFVLALRDIDAGGGPVARYGGRGGSLRGRDVSEWIAQLADDYDPALLTAVWQGDRDVEEWGGPPVWVHGDLHPANLLARGGRLTAVLDWSCLTTGDPAIDLMPAWLAMGPDARGTFRELVGADAATWRRGRAWAFSVGLGAFAYYRQRNAYFGALGKYAIDQVLAER</sequence>
<dbReference type="Proteomes" id="UP001143480">
    <property type="component" value="Unassembled WGS sequence"/>
</dbReference>